<gene>
    <name evidence="11" type="ORF">MAXJ12_08284</name>
</gene>
<dbReference type="InterPro" id="IPR056798">
    <property type="entry name" value="ADH_Fe_C"/>
</dbReference>
<dbReference type="Pfam" id="PF25137">
    <property type="entry name" value="ADH_Fe_C"/>
    <property type="match status" value="1"/>
</dbReference>
<evidence type="ECO:0000256" key="4">
    <source>
        <dbReference type="ARBA" id="ARBA00023027"/>
    </source>
</evidence>
<dbReference type="Pfam" id="PF00465">
    <property type="entry name" value="Fe-ADH"/>
    <property type="match status" value="1"/>
</dbReference>
<evidence type="ECO:0000256" key="2">
    <source>
        <dbReference type="ARBA" id="ARBA00007358"/>
    </source>
</evidence>
<dbReference type="GO" id="GO:0004022">
    <property type="term" value="F:alcohol dehydrogenase (NAD+) activity"/>
    <property type="evidence" value="ECO:0007669"/>
    <property type="project" value="UniProtKB-EC"/>
</dbReference>
<name>H0HND4_9HYPH</name>
<comment type="catalytic activity">
    <reaction evidence="6">
        <text>a primary alcohol + NAD(+) = an aldehyde + NADH + H(+)</text>
        <dbReference type="Rhea" id="RHEA:10736"/>
        <dbReference type="ChEBI" id="CHEBI:15378"/>
        <dbReference type="ChEBI" id="CHEBI:15734"/>
        <dbReference type="ChEBI" id="CHEBI:17478"/>
        <dbReference type="ChEBI" id="CHEBI:57540"/>
        <dbReference type="ChEBI" id="CHEBI:57945"/>
        <dbReference type="EC" id="1.1.1.1"/>
    </reaction>
</comment>
<comment type="similarity">
    <text evidence="2">Belongs to the iron-containing alcohol dehydrogenase family.</text>
</comment>
<dbReference type="FunFam" id="3.40.50.1970:FF:000003">
    <property type="entry name" value="Alcohol dehydrogenase, iron-containing"/>
    <property type="match status" value="1"/>
</dbReference>
<dbReference type="PANTHER" id="PTHR11496">
    <property type="entry name" value="ALCOHOL DEHYDROGENASE"/>
    <property type="match status" value="1"/>
</dbReference>
<keyword evidence="12" id="KW-1185">Reference proteome</keyword>
<evidence type="ECO:0000313" key="12">
    <source>
        <dbReference type="Proteomes" id="UP000003250"/>
    </source>
</evidence>
<organism evidence="11 12">
    <name type="scientific">Mesorhizobium alhagi CCNWXJ12-2</name>
    <dbReference type="NCBI Taxonomy" id="1107882"/>
    <lineage>
        <taxon>Bacteria</taxon>
        <taxon>Pseudomonadati</taxon>
        <taxon>Pseudomonadota</taxon>
        <taxon>Alphaproteobacteria</taxon>
        <taxon>Hyphomicrobiales</taxon>
        <taxon>Phyllobacteriaceae</taxon>
        <taxon>Allomesorhizobium</taxon>
    </lineage>
</organism>
<evidence type="ECO:0000313" key="11">
    <source>
        <dbReference type="EMBL" id="EHK57768.1"/>
    </source>
</evidence>
<dbReference type="Proteomes" id="UP000003250">
    <property type="component" value="Unassembled WGS sequence"/>
</dbReference>
<reference evidence="11 12" key="1">
    <citation type="journal article" date="2012" name="J. Bacteriol.">
        <title>Draft Genome Sequence of Mesorhizobium alhagi CCNWXJ12-2T, a Novel Salt-Resistant Species Isolated from the Desert of Northwestern China.</title>
        <authorList>
            <person name="Zhou M."/>
            <person name="Chen W."/>
            <person name="Chen H."/>
            <person name="Wei G."/>
        </authorList>
    </citation>
    <scope>NUCLEOTIDE SEQUENCE [LARGE SCALE GENOMIC DNA]</scope>
    <source>
        <strain evidence="11 12">CCNWXJ12-2</strain>
    </source>
</reference>
<evidence type="ECO:0000256" key="1">
    <source>
        <dbReference type="ARBA" id="ARBA00001962"/>
    </source>
</evidence>
<comment type="cofactor">
    <cofactor evidence="1">
        <name>Fe cation</name>
        <dbReference type="ChEBI" id="CHEBI:24875"/>
    </cofactor>
</comment>
<dbReference type="FunFam" id="1.20.1090.10:FF:000001">
    <property type="entry name" value="Aldehyde-alcohol dehydrogenase"/>
    <property type="match status" value="1"/>
</dbReference>
<evidence type="ECO:0000256" key="8">
    <source>
        <dbReference type="ARBA" id="ARBA00076680"/>
    </source>
</evidence>
<accession>H0HND4</accession>
<evidence type="ECO:0000259" key="10">
    <source>
        <dbReference type="Pfam" id="PF25137"/>
    </source>
</evidence>
<dbReference type="RefSeq" id="WP_008835296.1">
    <property type="nucleotide sequence ID" value="NZ_AHAM01000056.1"/>
</dbReference>
<evidence type="ECO:0000256" key="7">
    <source>
        <dbReference type="ARBA" id="ARBA00074848"/>
    </source>
</evidence>
<dbReference type="InterPro" id="IPR001670">
    <property type="entry name" value="ADH_Fe/GldA"/>
</dbReference>
<dbReference type="InterPro" id="IPR018211">
    <property type="entry name" value="ADH_Fe_CS"/>
</dbReference>
<keyword evidence="4" id="KW-0520">NAD</keyword>
<dbReference type="GO" id="GO:0046872">
    <property type="term" value="F:metal ion binding"/>
    <property type="evidence" value="ECO:0007669"/>
    <property type="project" value="InterPro"/>
</dbReference>
<dbReference type="PATRIC" id="fig|1107882.3.peg.1617"/>
<sequence>MTELVSKWNYPTTVRFGAGRISELPDALAAANIKRPLFVTDPGLAKLPVVASTLKLLDDAKIQYGVFSDVKPNPVGSNLTAGIEAFKRGQHDGVIAFGGGSGLDLGKLIAFQAGQTRPVWDFEDIGDWWTRADSDAIAPIVAVPTTAGTGSEVGRAGVITHEETHTKKVIFHPKLLPAIVIADPELTVGMPPFITAGTGMDAFAHCIEAYCAPGYHPMADGIAVEGIRLVFENLPKAYANGKDLTARAHMMSAAAMGAAAFQKGLGAIHSLSHPVGALYDTHHGMTNAVFMPYVLAFNRDAIEERIARLAAYIGIEGGFDGFAKAVLKLRKELGVPHALPDLIKGLDMDEKRKELIADMAIVDPTAGGNPVKLTQKAALTLLDNSIAGTVPGAAG</sequence>
<feature type="domain" description="Fe-containing alcohol dehydrogenase-like C-terminal" evidence="10">
    <location>
        <begin position="195"/>
        <end position="384"/>
    </location>
</feature>
<evidence type="ECO:0000256" key="5">
    <source>
        <dbReference type="ARBA" id="ARBA00049164"/>
    </source>
</evidence>
<feature type="domain" description="Alcohol dehydrogenase iron-type/glycerol dehydrogenase GldA" evidence="9">
    <location>
        <begin position="11"/>
        <end position="184"/>
    </location>
</feature>
<dbReference type="Gene3D" id="1.20.1090.10">
    <property type="entry name" value="Dehydroquinate synthase-like - alpha domain"/>
    <property type="match status" value="1"/>
</dbReference>
<keyword evidence="3" id="KW-0560">Oxidoreductase</keyword>
<dbReference type="AlphaFoldDB" id="H0HND4"/>
<comment type="catalytic activity">
    <reaction evidence="5">
        <text>a secondary alcohol + NAD(+) = a ketone + NADH + H(+)</text>
        <dbReference type="Rhea" id="RHEA:10740"/>
        <dbReference type="ChEBI" id="CHEBI:15378"/>
        <dbReference type="ChEBI" id="CHEBI:17087"/>
        <dbReference type="ChEBI" id="CHEBI:35681"/>
        <dbReference type="ChEBI" id="CHEBI:57540"/>
        <dbReference type="ChEBI" id="CHEBI:57945"/>
        <dbReference type="EC" id="1.1.1.1"/>
    </reaction>
</comment>
<dbReference type="CDD" id="cd14861">
    <property type="entry name" value="Fe-ADH-like"/>
    <property type="match status" value="1"/>
</dbReference>
<proteinExistence type="inferred from homology"/>
<dbReference type="SUPFAM" id="SSF56796">
    <property type="entry name" value="Dehydroquinate synthase-like"/>
    <property type="match status" value="1"/>
</dbReference>
<dbReference type="OrthoDB" id="9815791at2"/>
<dbReference type="InterPro" id="IPR039697">
    <property type="entry name" value="Alcohol_dehydrogenase_Fe"/>
</dbReference>
<dbReference type="PROSITE" id="PS00913">
    <property type="entry name" value="ADH_IRON_1"/>
    <property type="match status" value="1"/>
</dbReference>
<dbReference type="Gene3D" id="3.40.50.1970">
    <property type="match status" value="1"/>
</dbReference>
<protein>
    <recommendedName>
        <fullName evidence="7">Alcohol dehydrogenase 2</fullName>
    </recommendedName>
    <alternativeName>
        <fullName evidence="8">Alcohol dehydrogenase II</fullName>
    </alternativeName>
</protein>
<evidence type="ECO:0000259" key="9">
    <source>
        <dbReference type="Pfam" id="PF00465"/>
    </source>
</evidence>
<dbReference type="PANTHER" id="PTHR11496:SF102">
    <property type="entry name" value="ALCOHOL DEHYDROGENASE 4"/>
    <property type="match status" value="1"/>
</dbReference>
<dbReference type="EMBL" id="AHAM01000056">
    <property type="protein sequence ID" value="EHK57768.1"/>
    <property type="molecule type" value="Genomic_DNA"/>
</dbReference>
<dbReference type="PROSITE" id="PS00060">
    <property type="entry name" value="ADH_IRON_2"/>
    <property type="match status" value="1"/>
</dbReference>
<evidence type="ECO:0000256" key="3">
    <source>
        <dbReference type="ARBA" id="ARBA00023002"/>
    </source>
</evidence>
<evidence type="ECO:0000256" key="6">
    <source>
        <dbReference type="ARBA" id="ARBA00049243"/>
    </source>
</evidence>